<evidence type="ECO:0000256" key="1">
    <source>
        <dbReference type="SAM" id="MobiDB-lite"/>
    </source>
</evidence>
<protein>
    <recommendedName>
        <fullName evidence="5">GPI transamidase component PIG-T</fullName>
    </recommendedName>
</protein>
<accession>A0A7J6FHV3</accession>
<feature type="transmembrane region" description="Helical" evidence="2">
    <location>
        <begin position="798"/>
        <end position="815"/>
    </location>
</feature>
<feature type="transmembrane region" description="Helical" evidence="2">
    <location>
        <begin position="157"/>
        <end position="175"/>
    </location>
</feature>
<keyword evidence="2" id="KW-0812">Transmembrane</keyword>
<dbReference type="GO" id="GO:0042765">
    <property type="term" value="C:GPI-anchor transamidase complex"/>
    <property type="evidence" value="ECO:0007669"/>
    <property type="project" value="InterPro"/>
</dbReference>
<dbReference type="Pfam" id="PF04113">
    <property type="entry name" value="Gpi16"/>
    <property type="match status" value="1"/>
</dbReference>
<feature type="region of interest" description="Disordered" evidence="1">
    <location>
        <begin position="17"/>
        <end position="41"/>
    </location>
</feature>
<evidence type="ECO:0008006" key="5">
    <source>
        <dbReference type="Google" id="ProtNLM"/>
    </source>
</evidence>
<feature type="transmembrane region" description="Helical" evidence="2">
    <location>
        <begin position="722"/>
        <end position="743"/>
    </location>
</feature>
<keyword evidence="4" id="KW-1185">Reference proteome</keyword>
<dbReference type="GO" id="GO:0016255">
    <property type="term" value="P:attachment of GPI anchor to protein"/>
    <property type="evidence" value="ECO:0007669"/>
    <property type="project" value="InterPro"/>
</dbReference>
<dbReference type="PANTHER" id="PTHR12959:SF11">
    <property type="entry name" value="GPI TRANSAMIDASE COMPONENT PIG-T"/>
    <property type="match status" value="1"/>
</dbReference>
<dbReference type="InterPro" id="IPR007245">
    <property type="entry name" value="PIG-T"/>
</dbReference>
<proteinExistence type="predicted"/>
<evidence type="ECO:0000256" key="2">
    <source>
        <dbReference type="SAM" id="Phobius"/>
    </source>
</evidence>
<dbReference type="EMBL" id="JAATIQ010000206">
    <property type="protein sequence ID" value="KAF4370284.1"/>
    <property type="molecule type" value="Genomic_DNA"/>
</dbReference>
<organism evidence="3 4">
    <name type="scientific">Cannabis sativa</name>
    <name type="common">Hemp</name>
    <name type="synonym">Marijuana</name>
    <dbReference type="NCBI Taxonomy" id="3483"/>
    <lineage>
        <taxon>Eukaryota</taxon>
        <taxon>Viridiplantae</taxon>
        <taxon>Streptophyta</taxon>
        <taxon>Embryophyta</taxon>
        <taxon>Tracheophyta</taxon>
        <taxon>Spermatophyta</taxon>
        <taxon>Magnoliopsida</taxon>
        <taxon>eudicotyledons</taxon>
        <taxon>Gunneridae</taxon>
        <taxon>Pentapetalae</taxon>
        <taxon>rosids</taxon>
        <taxon>fabids</taxon>
        <taxon>Rosales</taxon>
        <taxon>Cannabaceae</taxon>
        <taxon>Cannabis</taxon>
    </lineage>
</organism>
<evidence type="ECO:0000313" key="3">
    <source>
        <dbReference type="EMBL" id="KAF4370284.1"/>
    </source>
</evidence>
<name>A0A7J6FHV3_CANSA</name>
<dbReference type="Proteomes" id="UP000583929">
    <property type="component" value="Unassembled WGS sequence"/>
</dbReference>
<keyword evidence="2" id="KW-0472">Membrane</keyword>
<sequence>MYADREDAENRSLIKNRLNGSFRDDSNRRRQFTGKRQRQDDKWEHDLYEDNEAQVSICILCCFEFDYVLMAYEDRQIDSRDLRLKLQRKNQQASVSGRGSHSGVRDLREKLSGSMDPQPVNYDPHKPSLEAAKPTRRSVAVAVAPENRKASTSVDGFLFLYLILFCQFLCANATLRSAIGEEEFSEELLLRPLPDRKILAHFHFGTSAPPISSNGHHHHLFPKAISQLVKKFQLKEMELSFTQGRWNYESWGGFDPIPSNNAKPPGVELWAVFDVPQHQVDASWKNLTHALSGLFCASINFLESSTSYSAPQWGFRSASGSLRYGTLPREAVCTENLTPWLKLLPCRDKAGLAALMDRPSIYKGFYHSQRLHLTSNEFDSNGVDSGILLEQTLTVVLQPHERRTLITSQETKPQPSWSLTTIFGREVNGRCVLAKSSNVYLQLDGGLVAELDKLPKENEISVADDIVYEGLRSSPGFQLSVKPDRVLEEVVGSYKSNPSLLYVYSVEKYSESEPFDLGLTWKLPVVWSCQQAPLHASRFLMGSGNERGAIAISFKPTGLNGNLLHFDTTKESCKLQVKIFQVVPWYIKVYYHTLQVFVDEQPQTVSDSVEKMHVSPSEDKVSPGSMEMLLKLPCAMKSAVVTLEFDKGFLHIDEYPPDANQGFDIPSALVSYPDFQASIHYIEDKSLETLPILAKLQESSTVLSYTEVLLVPLTTPDFSMPYNVITITCTVFALYFGSLLNVLRRRVAEEERFLKNKDSKKASPISRFLSKLSSKITGRPLKTAESPSTKSSFFSSKLILKIILVAGIAVVWKFYLE</sequence>
<gene>
    <name evidence="3" type="ORF">G4B88_012968</name>
</gene>
<comment type="caution">
    <text evidence="3">The sequence shown here is derived from an EMBL/GenBank/DDBJ whole genome shotgun (WGS) entry which is preliminary data.</text>
</comment>
<feature type="region of interest" description="Disordered" evidence="1">
    <location>
        <begin position="110"/>
        <end position="134"/>
    </location>
</feature>
<reference evidence="3 4" key="1">
    <citation type="journal article" date="2020" name="bioRxiv">
        <title>Sequence and annotation of 42 cannabis genomes reveals extensive copy number variation in cannabinoid synthesis and pathogen resistance genes.</title>
        <authorList>
            <person name="Mckernan K.J."/>
            <person name="Helbert Y."/>
            <person name="Kane L.T."/>
            <person name="Ebling H."/>
            <person name="Zhang L."/>
            <person name="Liu B."/>
            <person name="Eaton Z."/>
            <person name="Mclaughlin S."/>
            <person name="Kingan S."/>
            <person name="Baybayan P."/>
            <person name="Concepcion G."/>
            <person name="Jordan M."/>
            <person name="Riva A."/>
            <person name="Barbazuk W."/>
            <person name="Harkins T."/>
        </authorList>
    </citation>
    <scope>NUCLEOTIDE SEQUENCE [LARGE SCALE GENOMIC DNA]</scope>
    <source>
        <strain evidence="4">cv. Jamaican Lion 4</strain>
        <tissue evidence="3">Leaf</tissue>
    </source>
</reference>
<evidence type="ECO:0000313" key="4">
    <source>
        <dbReference type="Proteomes" id="UP000583929"/>
    </source>
</evidence>
<dbReference type="AlphaFoldDB" id="A0A7J6FHV3"/>
<dbReference type="PANTHER" id="PTHR12959">
    <property type="entry name" value="GPI TRANSAMIDASE COMPONENT PIG-T-RELATED"/>
    <property type="match status" value="1"/>
</dbReference>
<keyword evidence="2" id="KW-1133">Transmembrane helix</keyword>